<dbReference type="Proteomes" id="UP000295357">
    <property type="component" value="Unassembled WGS sequence"/>
</dbReference>
<organism evidence="2 3">
    <name type="scientific">Roseateles asaccharophilus</name>
    <dbReference type="NCBI Taxonomy" id="582607"/>
    <lineage>
        <taxon>Bacteria</taxon>
        <taxon>Pseudomonadati</taxon>
        <taxon>Pseudomonadota</taxon>
        <taxon>Betaproteobacteria</taxon>
        <taxon>Burkholderiales</taxon>
        <taxon>Sphaerotilaceae</taxon>
        <taxon>Roseateles</taxon>
    </lineage>
</organism>
<proteinExistence type="predicted"/>
<dbReference type="AlphaFoldDB" id="A0A4V3CJG6"/>
<dbReference type="InterPro" id="IPR011990">
    <property type="entry name" value="TPR-like_helical_dom_sf"/>
</dbReference>
<sequence>MSPLTNRPALALSAALLSLLLMTAALPLRAQTAAGPEAPPPLSLALAGTPALDSRSLNEALQQFLAATRGDKAAVQRSQQAWERLLEQQPGNPLLLSYLGTTLTLKGRDAWAPWTKLQAVEDGLAQIDKALQLLRPEHERQQVLGSALALQVRANAAQTFLALPGMFKRQERGERLLKELLNHPALADSAPGLRGSVWLSAARQAHKQQQAEQARVLARRIVDQALPQAEAARALLKELG</sequence>
<evidence type="ECO:0000313" key="3">
    <source>
        <dbReference type="Proteomes" id="UP000295357"/>
    </source>
</evidence>
<protein>
    <recommendedName>
        <fullName evidence="4">Tetratricopeptide repeat protein</fullName>
    </recommendedName>
</protein>
<gene>
    <name evidence="2" type="ORF">DFR39_104115</name>
</gene>
<evidence type="ECO:0008006" key="4">
    <source>
        <dbReference type="Google" id="ProtNLM"/>
    </source>
</evidence>
<feature type="signal peptide" evidence="1">
    <location>
        <begin position="1"/>
        <end position="30"/>
    </location>
</feature>
<name>A0A4V3CJG6_9BURK</name>
<dbReference type="EMBL" id="SNXE01000004">
    <property type="protein sequence ID" value="TDP09554.1"/>
    <property type="molecule type" value="Genomic_DNA"/>
</dbReference>
<feature type="chain" id="PRO_5020895012" description="Tetratricopeptide repeat protein" evidence="1">
    <location>
        <begin position="31"/>
        <end position="240"/>
    </location>
</feature>
<evidence type="ECO:0000256" key="1">
    <source>
        <dbReference type="SAM" id="SignalP"/>
    </source>
</evidence>
<accession>A0A4V3CJG6</accession>
<dbReference type="RefSeq" id="WP_133603538.1">
    <property type="nucleotide sequence ID" value="NZ_JAUFPJ010000004.1"/>
</dbReference>
<dbReference type="OrthoDB" id="5916568at2"/>
<comment type="caution">
    <text evidence="2">The sequence shown here is derived from an EMBL/GenBank/DDBJ whole genome shotgun (WGS) entry which is preliminary data.</text>
</comment>
<keyword evidence="3" id="KW-1185">Reference proteome</keyword>
<dbReference type="SUPFAM" id="SSF48452">
    <property type="entry name" value="TPR-like"/>
    <property type="match status" value="1"/>
</dbReference>
<keyword evidence="1" id="KW-0732">Signal</keyword>
<reference evidence="2 3" key="1">
    <citation type="submission" date="2019-03" db="EMBL/GenBank/DDBJ databases">
        <title>Genomic Encyclopedia of Type Strains, Phase IV (KMG-IV): sequencing the most valuable type-strain genomes for metagenomic binning, comparative biology and taxonomic classification.</title>
        <authorList>
            <person name="Goeker M."/>
        </authorList>
    </citation>
    <scope>NUCLEOTIDE SEQUENCE [LARGE SCALE GENOMIC DNA]</scope>
    <source>
        <strain evidence="2 3">DSM 25082</strain>
    </source>
</reference>
<evidence type="ECO:0000313" key="2">
    <source>
        <dbReference type="EMBL" id="TDP09554.1"/>
    </source>
</evidence>